<evidence type="ECO:0000256" key="4">
    <source>
        <dbReference type="ARBA" id="ARBA00022884"/>
    </source>
</evidence>
<keyword evidence="8" id="KW-1185">Reference proteome</keyword>
<keyword evidence="5" id="KW-0051">Antiviral defense</keyword>
<dbReference type="InterPro" id="IPR010149">
    <property type="entry name" value="CRISPR-assoc_prot_Csm2_III-A"/>
</dbReference>
<evidence type="ECO:0000313" key="8">
    <source>
        <dbReference type="Proteomes" id="UP001321450"/>
    </source>
</evidence>
<dbReference type="KEGG" id="meiy:MIN45_P1311"/>
<evidence type="ECO:0000256" key="6">
    <source>
        <dbReference type="ARBA" id="ARBA00031723"/>
    </source>
</evidence>
<proteinExistence type="inferred from homology"/>
<evidence type="ECO:0000256" key="1">
    <source>
        <dbReference type="ARBA" id="ARBA00003640"/>
    </source>
</evidence>
<dbReference type="GO" id="GO:0003723">
    <property type="term" value="F:RNA binding"/>
    <property type="evidence" value="ECO:0007669"/>
    <property type="project" value="UniProtKB-KW"/>
</dbReference>
<evidence type="ECO:0000256" key="5">
    <source>
        <dbReference type="ARBA" id="ARBA00023118"/>
    </source>
</evidence>
<keyword evidence="4" id="KW-0694">RNA-binding</keyword>
<comment type="similarity">
    <text evidence="2">Belongs to the CRISPR-associated Csm2 family.</text>
</comment>
<dbReference type="Pfam" id="PF03750">
    <property type="entry name" value="Csm2_III-A"/>
    <property type="match status" value="1"/>
</dbReference>
<evidence type="ECO:0000256" key="2">
    <source>
        <dbReference type="ARBA" id="ARBA00006896"/>
    </source>
</evidence>
<dbReference type="GO" id="GO:0051607">
    <property type="term" value="P:defense response to virus"/>
    <property type="evidence" value="ECO:0007669"/>
    <property type="project" value="UniProtKB-KW"/>
</dbReference>
<sequence length="144" mass="17066">MNHQQRKSSHRREDRTLGFTVQFRTEDGKIHPELFDKTAHKAAETVADCKKEVNKSTQLRRFYDELVMWEEKTTQNRDKFEDYLPFIRMLKAKAAYAQGRKLVDGRFVDLLDQTIDFVRTADDLRIAKLFLEAFLGFYKLEKGD</sequence>
<dbReference type="RefSeq" id="WP_286291164.1">
    <property type="nucleotide sequence ID" value="NZ_AP024718.1"/>
</dbReference>
<name>A0AAU9CHW2_9GAMM</name>
<dbReference type="NCBIfam" id="TIGR01870">
    <property type="entry name" value="cas_TM1810_Csm2"/>
    <property type="match status" value="1"/>
</dbReference>
<protein>
    <recommendedName>
        <fullName evidence="3">CRISPR system Cms protein Csm2</fullName>
    </recommendedName>
    <alternativeName>
        <fullName evidence="6">CRISPR type III A-associated protein Csm2</fullName>
    </alternativeName>
</protein>
<dbReference type="Proteomes" id="UP001321450">
    <property type="component" value="Chromosome"/>
</dbReference>
<gene>
    <name evidence="7" type="ORF">MIN45_P1311</name>
</gene>
<evidence type="ECO:0000313" key="7">
    <source>
        <dbReference type="EMBL" id="BCX88941.1"/>
    </source>
</evidence>
<organism evidence="7 8">
    <name type="scientific">Methylomarinovum tepidoasis</name>
    <dbReference type="NCBI Taxonomy" id="2840183"/>
    <lineage>
        <taxon>Bacteria</taxon>
        <taxon>Pseudomonadati</taxon>
        <taxon>Pseudomonadota</taxon>
        <taxon>Gammaproteobacteria</taxon>
        <taxon>Methylococcales</taxon>
        <taxon>Methylothermaceae</taxon>
        <taxon>Methylomarinovum</taxon>
    </lineage>
</organism>
<evidence type="ECO:0000256" key="3">
    <source>
        <dbReference type="ARBA" id="ARBA00016118"/>
    </source>
</evidence>
<reference evidence="8" key="1">
    <citation type="journal article" date="2024" name="Int. J. Syst. Evol. Microbiol.">
        <title>Methylomarinovum tepidoasis sp. nov., a moderately thermophilic methanotroph of the family Methylothermaceae isolated from a deep-sea hydrothermal field.</title>
        <authorList>
            <person name="Hirayama H."/>
            <person name="Takaki Y."/>
            <person name="Abe M."/>
            <person name="Miyazaki M."/>
            <person name="Uematsu K."/>
            <person name="Matsui Y."/>
            <person name="Takai K."/>
        </authorList>
    </citation>
    <scope>NUCLEOTIDE SEQUENCE [LARGE SCALE GENOMIC DNA]</scope>
    <source>
        <strain evidence="8">IN45</strain>
    </source>
</reference>
<dbReference type="AlphaFoldDB" id="A0AAU9CHW2"/>
<dbReference type="EMBL" id="AP024718">
    <property type="protein sequence ID" value="BCX88941.1"/>
    <property type="molecule type" value="Genomic_DNA"/>
</dbReference>
<accession>A0AAU9CHW2</accession>
<comment type="function">
    <text evidence="1">This subunit may be involved in monitoring complementarity of crRNA and target RNA.</text>
</comment>